<organism evidence="10 11">
    <name type="scientific">Nocardioides abyssi</name>
    <dbReference type="NCBI Taxonomy" id="3058370"/>
    <lineage>
        <taxon>Bacteria</taxon>
        <taxon>Bacillati</taxon>
        <taxon>Actinomycetota</taxon>
        <taxon>Actinomycetes</taxon>
        <taxon>Propionibacteriales</taxon>
        <taxon>Nocardioidaceae</taxon>
        <taxon>Nocardioides</taxon>
    </lineage>
</organism>
<evidence type="ECO:0000256" key="1">
    <source>
        <dbReference type="ARBA" id="ARBA00004141"/>
    </source>
</evidence>
<evidence type="ECO:0000256" key="4">
    <source>
        <dbReference type="ARBA" id="ARBA00022692"/>
    </source>
</evidence>
<keyword evidence="5 8" id="KW-1133">Transmembrane helix</keyword>
<evidence type="ECO:0000313" key="10">
    <source>
        <dbReference type="EMBL" id="MDN4162852.1"/>
    </source>
</evidence>
<keyword evidence="6 8" id="KW-0472">Membrane</keyword>
<dbReference type="RefSeq" id="WP_300961994.1">
    <property type="nucleotide sequence ID" value="NZ_JAUHJR010000007.1"/>
</dbReference>
<proteinExistence type="inferred from homology"/>
<comment type="similarity">
    <text evidence="2">Belongs to the bacterial sugar transferase family.</text>
</comment>
<feature type="domain" description="Bacterial sugar transferase" evidence="9">
    <location>
        <begin position="273"/>
        <end position="454"/>
    </location>
</feature>
<keyword evidence="4 8" id="KW-0812">Transmembrane</keyword>
<sequence>MRLTDRFVDRLPWLRSQRPLLVLLDVLAVALAAVPVLRTVQVGPVPVGAAAAAVFLTCHSADLYRPRLVLSVLEDLPRLLLAAGLGTLALLAAAPSVGVTGDPTWPVVPAFAASLALALAVVRAAAYSSIHALRRRGHAGHPVIVVGGEPVGSALAATLLDQPHLGLRPVGIVERGASARRLPVPLLGGIDRLERAMVDLGVHDVVFAFPEPPDAETVAVVRRCVEADHQVFVVPRFHELMGATGTRGTEVVQGVTLMRLRRWGHRPLARWGKRTLDVALAGVGLVVAGPVIAACALASRIETGPGVIFKQTRVGVGGQPFTLYKLRSLRPDDEAESATRWSIDGDERVGPVGRFLRRTSLDELPQLVNVLKGDMSLVGPRPERPYFVDTFSREESRYADRHRVPTGLTGLAQVHRLRGDTSIAERTRVDNFYIENWSLWSDVKILVRTLPVLVSAPRGEVGAVRLGPAGPVAPAAPRGTPRGPAAPR</sequence>
<dbReference type="Pfam" id="PF13727">
    <property type="entry name" value="CoA_binding_3"/>
    <property type="match status" value="1"/>
</dbReference>
<dbReference type="EMBL" id="JAUHJR010000007">
    <property type="protein sequence ID" value="MDN4162852.1"/>
    <property type="molecule type" value="Genomic_DNA"/>
</dbReference>
<feature type="transmembrane region" description="Helical" evidence="8">
    <location>
        <begin position="278"/>
        <end position="299"/>
    </location>
</feature>
<gene>
    <name evidence="10" type="ORF">QWY29_15900</name>
</gene>
<dbReference type="PANTHER" id="PTHR30576:SF0">
    <property type="entry name" value="UNDECAPRENYL-PHOSPHATE N-ACETYLGALACTOSAMINYL 1-PHOSPHATE TRANSFERASE-RELATED"/>
    <property type="match status" value="1"/>
</dbReference>
<comment type="caution">
    <text evidence="10">The sequence shown here is derived from an EMBL/GenBank/DDBJ whole genome shotgun (WGS) entry which is preliminary data.</text>
</comment>
<evidence type="ECO:0000256" key="2">
    <source>
        <dbReference type="ARBA" id="ARBA00006464"/>
    </source>
</evidence>
<name>A0ABT8EXD1_9ACTN</name>
<keyword evidence="3 10" id="KW-0808">Transferase</keyword>
<evidence type="ECO:0000256" key="8">
    <source>
        <dbReference type="SAM" id="Phobius"/>
    </source>
</evidence>
<comment type="subcellular location">
    <subcellularLocation>
        <location evidence="1">Membrane</location>
        <topology evidence="1">Multi-pass membrane protein</topology>
    </subcellularLocation>
</comment>
<dbReference type="EC" id="2.7.8.-" evidence="10"/>
<evidence type="ECO:0000256" key="3">
    <source>
        <dbReference type="ARBA" id="ARBA00022679"/>
    </source>
</evidence>
<feature type="transmembrane region" description="Helical" evidence="8">
    <location>
        <begin position="107"/>
        <end position="126"/>
    </location>
</feature>
<feature type="transmembrane region" description="Helical" evidence="8">
    <location>
        <begin position="20"/>
        <end position="37"/>
    </location>
</feature>
<feature type="transmembrane region" description="Helical" evidence="8">
    <location>
        <begin position="76"/>
        <end position="95"/>
    </location>
</feature>
<dbReference type="InterPro" id="IPR003362">
    <property type="entry name" value="Bact_transf"/>
</dbReference>
<protein>
    <submittedName>
        <fullName evidence="10">Sugar transferase</fullName>
        <ecNumber evidence="10">2.7.8.-</ecNumber>
    </submittedName>
</protein>
<dbReference type="GO" id="GO:0016740">
    <property type="term" value="F:transferase activity"/>
    <property type="evidence" value="ECO:0007669"/>
    <property type="project" value="UniProtKB-KW"/>
</dbReference>
<evidence type="ECO:0000256" key="6">
    <source>
        <dbReference type="ARBA" id="ARBA00023136"/>
    </source>
</evidence>
<accession>A0ABT8EXD1</accession>
<keyword evidence="11" id="KW-1185">Reference proteome</keyword>
<evidence type="ECO:0000256" key="5">
    <source>
        <dbReference type="ARBA" id="ARBA00022989"/>
    </source>
</evidence>
<dbReference type="PANTHER" id="PTHR30576">
    <property type="entry name" value="COLANIC BIOSYNTHESIS UDP-GLUCOSE LIPID CARRIER TRANSFERASE"/>
    <property type="match status" value="1"/>
</dbReference>
<dbReference type="Gene3D" id="3.40.50.720">
    <property type="entry name" value="NAD(P)-binding Rossmann-like Domain"/>
    <property type="match status" value="1"/>
</dbReference>
<feature type="transmembrane region" description="Helical" evidence="8">
    <location>
        <begin position="43"/>
        <end position="64"/>
    </location>
</feature>
<dbReference type="InterPro" id="IPR017475">
    <property type="entry name" value="EPS_sugar_tfrase"/>
</dbReference>
<dbReference type="Pfam" id="PF02397">
    <property type="entry name" value="Bac_transf"/>
    <property type="match status" value="1"/>
</dbReference>
<reference evidence="10" key="1">
    <citation type="submission" date="2023-06" db="EMBL/GenBank/DDBJ databases">
        <title>Draft genome sequence of Nocardioides sp. SOB72.</title>
        <authorList>
            <person name="Zhang G."/>
        </authorList>
    </citation>
    <scope>NUCLEOTIDE SEQUENCE</scope>
    <source>
        <strain evidence="10">SOB72</strain>
    </source>
</reference>
<dbReference type="Proteomes" id="UP001168537">
    <property type="component" value="Unassembled WGS sequence"/>
</dbReference>
<evidence type="ECO:0000259" key="9">
    <source>
        <dbReference type="Pfam" id="PF02397"/>
    </source>
</evidence>
<evidence type="ECO:0000313" key="11">
    <source>
        <dbReference type="Proteomes" id="UP001168537"/>
    </source>
</evidence>
<feature type="region of interest" description="Disordered" evidence="7">
    <location>
        <begin position="464"/>
        <end position="488"/>
    </location>
</feature>
<evidence type="ECO:0000256" key="7">
    <source>
        <dbReference type="SAM" id="MobiDB-lite"/>
    </source>
</evidence>
<dbReference type="NCBIfam" id="TIGR03025">
    <property type="entry name" value="EPS_sugtrans"/>
    <property type="match status" value="1"/>
</dbReference>